<accession>A0A9X9XDZ0</accession>
<protein>
    <submittedName>
        <fullName evidence="1">Uncharacterized protein</fullName>
    </submittedName>
</protein>
<organism evidence="1 2">
    <name type="scientific">Neoroseomonas eburnea</name>
    <dbReference type="NCBI Taxonomy" id="1346889"/>
    <lineage>
        <taxon>Bacteria</taxon>
        <taxon>Pseudomonadati</taxon>
        <taxon>Pseudomonadota</taxon>
        <taxon>Alphaproteobacteria</taxon>
        <taxon>Acetobacterales</taxon>
        <taxon>Acetobacteraceae</taxon>
        <taxon>Neoroseomonas</taxon>
    </lineage>
</organism>
<name>A0A9X9XDZ0_9PROT</name>
<gene>
    <name evidence="1" type="ORF">GXW74_15635</name>
</gene>
<evidence type="ECO:0000313" key="1">
    <source>
        <dbReference type="EMBL" id="MBR0681926.1"/>
    </source>
</evidence>
<dbReference type="AlphaFoldDB" id="A0A9X9XDZ0"/>
<evidence type="ECO:0000313" key="2">
    <source>
        <dbReference type="Proteomes" id="UP001138709"/>
    </source>
</evidence>
<sequence>MTEEERCALQGAVSILNDVLAELYRRHGEKIRVVPRVHYATVDCYAAISVEVTTGVETFR</sequence>
<reference evidence="1" key="1">
    <citation type="submission" date="2020-01" db="EMBL/GenBank/DDBJ databases">
        <authorList>
            <person name="Rat A."/>
        </authorList>
    </citation>
    <scope>NUCLEOTIDE SEQUENCE</scope>
    <source>
        <strain evidence="1">LMG 31228</strain>
    </source>
</reference>
<dbReference type="EMBL" id="JAAEDL010000015">
    <property type="protein sequence ID" value="MBR0681926.1"/>
    <property type="molecule type" value="Genomic_DNA"/>
</dbReference>
<proteinExistence type="predicted"/>
<reference evidence="1" key="2">
    <citation type="journal article" date="2021" name="Syst. Appl. Microbiol.">
        <title>Roseomonas hellenica sp. nov., isolated from roots of wild-growing Alkanna tinctoria.</title>
        <authorList>
            <person name="Rat A."/>
            <person name="Naranjo H.D."/>
            <person name="Lebbe L."/>
            <person name="Cnockaert M."/>
            <person name="Krigas N."/>
            <person name="Grigoriadou K."/>
            <person name="Maloupa E."/>
            <person name="Willems A."/>
        </authorList>
    </citation>
    <scope>NUCLEOTIDE SEQUENCE</scope>
    <source>
        <strain evidence="1">LMG 31228</strain>
    </source>
</reference>
<dbReference type="RefSeq" id="WP_211847461.1">
    <property type="nucleotide sequence ID" value="NZ_JAAEDL010000015.1"/>
</dbReference>
<comment type="caution">
    <text evidence="1">The sequence shown here is derived from an EMBL/GenBank/DDBJ whole genome shotgun (WGS) entry which is preliminary data.</text>
</comment>
<keyword evidence="2" id="KW-1185">Reference proteome</keyword>
<dbReference type="Proteomes" id="UP001138709">
    <property type="component" value="Unassembled WGS sequence"/>
</dbReference>